<name>A0A831T6J1_9BACT</name>
<dbReference type="GO" id="GO:0008483">
    <property type="term" value="F:transaminase activity"/>
    <property type="evidence" value="ECO:0007669"/>
    <property type="project" value="UniProtKB-KW"/>
</dbReference>
<accession>A0A831T6J1</accession>
<evidence type="ECO:0000259" key="6">
    <source>
        <dbReference type="Pfam" id="PF00266"/>
    </source>
</evidence>
<dbReference type="SUPFAM" id="SSF53383">
    <property type="entry name" value="PLP-dependent transferases"/>
    <property type="match status" value="1"/>
</dbReference>
<dbReference type="PANTHER" id="PTHR43586">
    <property type="entry name" value="CYSTEINE DESULFURASE"/>
    <property type="match status" value="1"/>
</dbReference>
<dbReference type="EMBL" id="DSIY01000006">
    <property type="protein sequence ID" value="HEG89872.1"/>
    <property type="molecule type" value="Genomic_DNA"/>
</dbReference>
<dbReference type="InterPro" id="IPR010969">
    <property type="entry name" value="Cys_dSase-rel_unknwn_funct"/>
</dbReference>
<dbReference type="PANTHER" id="PTHR43586:SF4">
    <property type="entry name" value="ISOPENICILLIN N EPIMERASE"/>
    <property type="match status" value="1"/>
</dbReference>
<evidence type="ECO:0000313" key="7">
    <source>
        <dbReference type="EMBL" id="HEG89872.1"/>
    </source>
</evidence>
<keyword evidence="7" id="KW-0808">Transferase</keyword>
<sequence>MIYLDNAAASWPKPEVVYRTLGDFLRGTGASPGRHVHRMGVEAARAVEETRQKLARLLGLEDAWRIVFTANATDALNLAIKGVLSANDHAVTTVMEHNAVRRPLRALEAIGVAMTKVRADGQGFVDPTAVRAALRPNTRLVVVTHASNVNGALQPVREVAEIVHEHGALLLVDGAQTVGALPFTLADLDADLLAFGGYRALLGPPGTGALVIGPRVDPSELSPLREGETGVNSERDIQPAELPHRYEAGMLNTVGLAALGAALDFLHEVGIDRIAAHLRVLTDRLIEGLGGIPGVRVLSPDDPNRRVAVVSFVVEGWDPVDFGDVLDRTFGIACRAGLHGAPEACRALDAFPHGTVRFSPGFFTTEQEIDQAVAAVRELARTPLHLA</sequence>
<evidence type="ECO:0000256" key="1">
    <source>
        <dbReference type="ARBA" id="ARBA00001933"/>
    </source>
</evidence>
<dbReference type="EC" id="2.8.1.7" evidence="3"/>
<keyword evidence="7" id="KW-0032">Aminotransferase</keyword>
<comment type="similarity">
    <text evidence="2">Belongs to the class-V pyridoxal-phosphate-dependent aminotransferase family. Csd subfamily.</text>
</comment>
<comment type="caution">
    <text evidence="7">The sequence shown here is derived from an EMBL/GenBank/DDBJ whole genome shotgun (WGS) entry which is preliminary data.</text>
</comment>
<comment type="cofactor">
    <cofactor evidence="1">
        <name>pyridoxal 5'-phosphate</name>
        <dbReference type="ChEBI" id="CHEBI:597326"/>
    </cofactor>
</comment>
<evidence type="ECO:0000256" key="3">
    <source>
        <dbReference type="ARBA" id="ARBA00012239"/>
    </source>
</evidence>
<dbReference type="Pfam" id="PF00266">
    <property type="entry name" value="Aminotran_5"/>
    <property type="match status" value="1"/>
</dbReference>
<dbReference type="Gene3D" id="3.90.1150.10">
    <property type="entry name" value="Aspartate Aminotransferase, domain 1"/>
    <property type="match status" value="1"/>
</dbReference>
<dbReference type="AlphaFoldDB" id="A0A831T6J1"/>
<keyword evidence="4" id="KW-0663">Pyridoxal phosphate</keyword>
<dbReference type="GO" id="GO:0031071">
    <property type="term" value="F:cysteine desulfurase activity"/>
    <property type="evidence" value="ECO:0007669"/>
    <property type="project" value="UniProtKB-EC"/>
</dbReference>
<proteinExistence type="inferred from homology"/>
<reference evidence="7" key="1">
    <citation type="journal article" date="2020" name="mSystems">
        <title>Genome- and Community-Level Interaction Insights into Carbon Utilization and Element Cycling Functions of Hydrothermarchaeota in Hydrothermal Sediment.</title>
        <authorList>
            <person name="Zhou Z."/>
            <person name="Liu Y."/>
            <person name="Xu W."/>
            <person name="Pan J."/>
            <person name="Luo Z.H."/>
            <person name="Li M."/>
        </authorList>
    </citation>
    <scope>NUCLEOTIDE SEQUENCE [LARGE SCALE GENOMIC DNA]</scope>
    <source>
        <strain evidence="7">SpSt-210</strain>
    </source>
</reference>
<dbReference type="NCBIfam" id="TIGR01977">
    <property type="entry name" value="am_tr_V_EF2568"/>
    <property type="match status" value="1"/>
</dbReference>
<organism evidence="7">
    <name type="scientific">Thermorudis peleae</name>
    <dbReference type="NCBI Taxonomy" id="1382356"/>
    <lineage>
        <taxon>Bacteria</taxon>
        <taxon>Pseudomonadati</taxon>
        <taxon>Thermomicrobiota</taxon>
        <taxon>Thermomicrobia</taxon>
        <taxon>Thermomicrobia incertae sedis</taxon>
        <taxon>Thermorudis</taxon>
    </lineage>
</organism>
<comment type="catalytic activity">
    <reaction evidence="5">
        <text>(sulfur carrier)-H + L-cysteine = (sulfur carrier)-SH + L-alanine</text>
        <dbReference type="Rhea" id="RHEA:43892"/>
        <dbReference type="Rhea" id="RHEA-COMP:14737"/>
        <dbReference type="Rhea" id="RHEA-COMP:14739"/>
        <dbReference type="ChEBI" id="CHEBI:29917"/>
        <dbReference type="ChEBI" id="CHEBI:35235"/>
        <dbReference type="ChEBI" id="CHEBI:57972"/>
        <dbReference type="ChEBI" id="CHEBI:64428"/>
        <dbReference type="EC" id="2.8.1.7"/>
    </reaction>
</comment>
<evidence type="ECO:0000256" key="4">
    <source>
        <dbReference type="ARBA" id="ARBA00022898"/>
    </source>
</evidence>
<evidence type="ECO:0000256" key="5">
    <source>
        <dbReference type="ARBA" id="ARBA00050776"/>
    </source>
</evidence>
<dbReference type="Gene3D" id="3.40.640.10">
    <property type="entry name" value="Type I PLP-dependent aspartate aminotransferase-like (Major domain)"/>
    <property type="match status" value="1"/>
</dbReference>
<evidence type="ECO:0000256" key="2">
    <source>
        <dbReference type="ARBA" id="ARBA00010447"/>
    </source>
</evidence>
<dbReference type="InterPro" id="IPR015424">
    <property type="entry name" value="PyrdxlP-dep_Trfase"/>
</dbReference>
<feature type="domain" description="Aminotransferase class V" evidence="6">
    <location>
        <begin position="2"/>
        <end position="371"/>
    </location>
</feature>
<dbReference type="InterPro" id="IPR015421">
    <property type="entry name" value="PyrdxlP-dep_Trfase_major"/>
</dbReference>
<dbReference type="InterPro" id="IPR016454">
    <property type="entry name" value="Cysteine_dSase"/>
</dbReference>
<dbReference type="InterPro" id="IPR000192">
    <property type="entry name" value="Aminotrans_V_dom"/>
</dbReference>
<dbReference type="InterPro" id="IPR015422">
    <property type="entry name" value="PyrdxlP-dep_Trfase_small"/>
</dbReference>
<protein>
    <recommendedName>
        <fullName evidence="3">cysteine desulfurase</fullName>
        <ecNumber evidence="3">2.8.1.7</ecNumber>
    </recommendedName>
</protein>
<dbReference type="PIRSF" id="PIRSF005572">
    <property type="entry name" value="NifS"/>
    <property type="match status" value="1"/>
</dbReference>
<gene>
    <name evidence="7" type="ORF">ENP34_00260</name>
</gene>